<feature type="domain" description="YtxK-like N-terminal helical" evidence="2">
    <location>
        <begin position="7"/>
        <end position="85"/>
    </location>
</feature>
<evidence type="ECO:0000259" key="2">
    <source>
        <dbReference type="Pfam" id="PF21106"/>
    </source>
</evidence>
<dbReference type="PANTHER" id="PTHR41313:SF1">
    <property type="entry name" value="DNA METHYLASE ADENINE-SPECIFIC DOMAIN-CONTAINING PROTEIN"/>
    <property type="match status" value="1"/>
</dbReference>
<dbReference type="RefSeq" id="WP_343837555.1">
    <property type="nucleotide sequence ID" value="NZ_BAAADO010000001.1"/>
</dbReference>
<dbReference type="InterPro" id="IPR016843">
    <property type="entry name" value="S-AdoMet-dep_Ade-MeTrfase_prd"/>
</dbReference>
<evidence type="ECO:0000259" key="1">
    <source>
        <dbReference type="Pfam" id="PF02384"/>
    </source>
</evidence>
<dbReference type="CDD" id="cd02440">
    <property type="entry name" value="AdoMet_MTases"/>
    <property type="match status" value="1"/>
</dbReference>
<dbReference type="InterPro" id="IPR052933">
    <property type="entry name" value="DNA_Protect_Modify"/>
</dbReference>
<dbReference type="PRINTS" id="PR00507">
    <property type="entry name" value="N12N6MTFRASE"/>
</dbReference>
<evidence type="ECO:0000313" key="4">
    <source>
        <dbReference type="Proteomes" id="UP001500880"/>
    </source>
</evidence>
<protein>
    <submittedName>
        <fullName evidence="3">Class I SAM-dependent methyltransferase</fullName>
    </submittedName>
</protein>
<accession>A0ABN1AUT8</accession>
<dbReference type="PIRSF" id="PIRSF026567">
    <property type="entry name" value="Adenine_mtase_bact_prd"/>
    <property type="match status" value="1"/>
</dbReference>
<dbReference type="InterPro" id="IPR029063">
    <property type="entry name" value="SAM-dependent_MTases_sf"/>
</dbReference>
<organism evidence="3 4">
    <name type="scientific">Salinibacillus aidingensis</name>
    <dbReference type="NCBI Taxonomy" id="237684"/>
    <lineage>
        <taxon>Bacteria</taxon>
        <taxon>Bacillati</taxon>
        <taxon>Bacillota</taxon>
        <taxon>Bacilli</taxon>
        <taxon>Bacillales</taxon>
        <taxon>Bacillaceae</taxon>
        <taxon>Salinibacillus</taxon>
    </lineage>
</organism>
<sequence length="328" mass="37590">MDQEKVEKLFKWFDETTTIIEKEENIPYLDGLAEACGLLFSGDVAEEIEEPFKQTLLKQIQAEKLDDYSKEEIRKALQLAILKGMKGATQQQHYITPDAVAIFMGYLVNKFMGHKKELRIFDPASGSGNLLTGVINQLSQKIEAYGSEVDPTLTELAYMNANLQEHEIELFHQDSLRDLLLEPVDVVVSDLPVGYYPDDDNAKSFQLRAEDNQHSYAHHLFIEQSLHYTLAGGYLFLLIPNFLFDSDQSDKLHEYLNEQAHIQGIIQLPMSMFTSEKNAKSIFILQKKGIETKNPGKVLMAQLPSFKDVHAMDRKLNEIDQWFKNDRK</sequence>
<dbReference type="InterPro" id="IPR048375">
    <property type="entry name" value="YtxK-like_N"/>
</dbReference>
<dbReference type="InterPro" id="IPR003356">
    <property type="entry name" value="DNA_methylase_A-5"/>
</dbReference>
<keyword evidence="3" id="KW-0808">Transferase</keyword>
<keyword evidence="3" id="KW-0489">Methyltransferase</keyword>
<reference evidence="3 4" key="1">
    <citation type="journal article" date="2019" name="Int. J. Syst. Evol. Microbiol.">
        <title>The Global Catalogue of Microorganisms (GCM) 10K type strain sequencing project: providing services to taxonomists for standard genome sequencing and annotation.</title>
        <authorList>
            <consortium name="The Broad Institute Genomics Platform"/>
            <consortium name="The Broad Institute Genome Sequencing Center for Infectious Disease"/>
            <person name="Wu L."/>
            <person name="Ma J."/>
        </authorList>
    </citation>
    <scope>NUCLEOTIDE SEQUENCE [LARGE SCALE GENOMIC DNA]</scope>
    <source>
        <strain evidence="3 4">JCM 12389</strain>
    </source>
</reference>
<dbReference type="GO" id="GO:0032259">
    <property type="term" value="P:methylation"/>
    <property type="evidence" value="ECO:0007669"/>
    <property type="project" value="UniProtKB-KW"/>
</dbReference>
<evidence type="ECO:0000313" key="3">
    <source>
        <dbReference type="EMBL" id="GAA0484276.1"/>
    </source>
</evidence>
<comment type="caution">
    <text evidence="3">The sequence shown here is derived from an EMBL/GenBank/DDBJ whole genome shotgun (WGS) entry which is preliminary data.</text>
</comment>
<dbReference type="Proteomes" id="UP001500880">
    <property type="component" value="Unassembled WGS sequence"/>
</dbReference>
<dbReference type="Gene3D" id="1.10.150.470">
    <property type="match status" value="1"/>
</dbReference>
<proteinExistence type="predicted"/>
<dbReference type="Pfam" id="PF21106">
    <property type="entry name" value="YtxK_like"/>
    <property type="match status" value="1"/>
</dbReference>
<dbReference type="SUPFAM" id="SSF53335">
    <property type="entry name" value="S-adenosyl-L-methionine-dependent methyltransferases"/>
    <property type="match status" value="1"/>
</dbReference>
<gene>
    <name evidence="3" type="ORF">GCM10008986_06890</name>
</gene>
<dbReference type="Pfam" id="PF02384">
    <property type="entry name" value="N6_Mtase"/>
    <property type="match status" value="1"/>
</dbReference>
<feature type="domain" description="DNA methylase adenine-specific" evidence="1">
    <location>
        <begin position="91"/>
        <end position="316"/>
    </location>
</feature>
<name>A0ABN1AUT8_9BACI</name>
<dbReference type="Gene3D" id="3.40.50.150">
    <property type="entry name" value="Vaccinia Virus protein VP39"/>
    <property type="match status" value="1"/>
</dbReference>
<dbReference type="PANTHER" id="PTHR41313">
    <property type="entry name" value="ADENINE-SPECIFIC METHYLTRANSFERASE"/>
    <property type="match status" value="1"/>
</dbReference>
<dbReference type="EMBL" id="BAAADO010000001">
    <property type="protein sequence ID" value="GAA0484276.1"/>
    <property type="molecule type" value="Genomic_DNA"/>
</dbReference>
<dbReference type="GO" id="GO:0008168">
    <property type="term" value="F:methyltransferase activity"/>
    <property type="evidence" value="ECO:0007669"/>
    <property type="project" value="UniProtKB-KW"/>
</dbReference>
<keyword evidence="4" id="KW-1185">Reference proteome</keyword>